<name>A0A645D5Z0_9ZZZZ</name>
<comment type="caution">
    <text evidence="1">The sequence shown here is derived from an EMBL/GenBank/DDBJ whole genome shotgun (WGS) entry which is preliminary data.</text>
</comment>
<protein>
    <submittedName>
        <fullName evidence="1">Uncharacterized protein</fullName>
    </submittedName>
</protein>
<dbReference type="EMBL" id="VSSQ01033151">
    <property type="protein sequence ID" value="MPM84661.1"/>
    <property type="molecule type" value="Genomic_DNA"/>
</dbReference>
<dbReference type="AlphaFoldDB" id="A0A645D5Z0"/>
<reference evidence="1" key="1">
    <citation type="submission" date="2019-08" db="EMBL/GenBank/DDBJ databases">
        <authorList>
            <person name="Kucharzyk K."/>
            <person name="Murdoch R.W."/>
            <person name="Higgins S."/>
            <person name="Loffler F."/>
        </authorList>
    </citation>
    <scope>NUCLEOTIDE SEQUENCE</scope>
</reference>
<organism evidence="1">
    <name type="scientific">bioreactor metagenome</name>
    <dbReference type="NCBI Taxonomy" id="1076179"/>
    <lineage>
        <taxon>unclassified sequences</taxon>
        <taxon>metagenomes</taxon>
        <taxon>ecological metagenomes</taxon>
    </lineage>
</organism>
<proteinExistence type="predicted"/>
<sequence length="83" mass="9662">MRCLFAVLVNTGHLHGLIHPRAHFRLGHPQIFQRKGHVLFHHRRDDLVVGVLKHHAHPLADVVQMFFVFGVVLFYKHLTLFGQ</sequence>
<evidence type="ECO:0000313" key="1">
    <source>
        <dbReference type="EMBL" id="MPM84661.1"/>
    </source>
</evidence>
<gene>
    <name evidence="1" type="ORF">SDC9_131734</name>
</gene>
<accession>A0A645D5Z0</accession>